<accession>A0ABD3GZS4</accession>
<evidence type="ECO:0000313" key="2">
    <source>
        <dbReference type="EMBL" id="KAL3684628.1"/>
    </source>
</evidence>
<evidence type="ECO:0000313" key="3">
    <source>
        <dbReference type="Proteomes" id="UP001633002"/>
    </source>
</evidence>
<dbReference type="Proteomes" id="UP001633002">
    <property type="component" value="Unassembled WGS sequence"/>
</dbReference>
<protein>
    <recommendedName>
        <fullName evidence="1">Reverse transcriptase domain-containing protein</fullName>
    </recommendedName>
</protein>
<feature type="domain" description="Reverse transcriptase" evidence="1">
    <location>
        <begin position="87"/>
        <end position="194"/>
    </location>
</feature>
<reference evidence="2 3" key="1">
    <citation type="submission" date="2024-09" db="EMBL/GenBank/DDBJ databases">
        <title>Chromosome-scale assembly of Riccia sorocarpa.</title>
        <authorList>
            <person name="Paukszto L."/>
        </authorList>
    </citation>
    <scope>NUCLEOTIDE SEQUENCE [LARGE SCALE GENOMIC DNA]</scope>
    <source>
        <strain evidence="2">LP-2024</strain>
        <tissue evidence="2">Aerial parts of the thallus</tissue>
    </source>
</reference>
<comment type="caution">
    <text evidence="2">The sequence shown here is derived from an EMBL/GenBank/DDBJ whole genome shotgun (WGS) entry which is preliminary data.</text>
</comment>
<dbReference type="PANTHER" id="PTHR31635:SF196">
    <property type="entry name" value="REVERSE TRANSCRIPTASE DOMAIN-CONTAINING PROTEIN-RELATED"/>
    <property type="match status" value="1"/>
</dbReference>
<sequence length="199" mass="22816">MAQLVNEEGATIEDEDQIKQMVSTYMANLFKRQEETATKKEKRAKILDLIDKRVSREENNRMIEEPTAEEIGKLVRTMARGKAPGLISKLMADHIKALIPRLDDEEQTGFVEGRNIVDNIISLKLGQDIAEATKQATLFCKLDFVKAFDRIEHIYLWDTLEAMNFHPRFIQLLKRLIATGRSKVRVNGELTDSFPLERG</sequence>
<dbReference type="AlphaFoldDB" id="A0ABD3GZS4"/>
<gene>
    <name evidence="2" type="ORF">R1sor_002650</name>
</gene>
<proteinExistence type="predicted"/>
<dbReference type="Pfam" id="PF00078">
    <property type="entry name" value="RVT_1"/>
    <property type="match status" value="1"/>
</dbReference>
<dbReference type="EMBL" id="JBJQOH010000006">
    <property type="protein sequence ID" value="KAL3684628.1"/>
    <property type="molecule type" value="Genomic_DNA"/>
</dbReference>
<name>A0ABD3GZS4_9MARC</name>
<evidence type="ECO:0000259" key="1">
    <source>
        <dbReference type="Pfam" id="PF00078"/>
    </source>
</evidence>
<keyword evidence="3" id="KW-1185">Reference proteome</keyword>
<dbReference type="InterPro" id="IPR000477">
    <property type="entry name" value="RT_dom"/>
</dbReference>
<dbReference type="PANTHER" id="PTHR31635">
    <property type="entry name" value="REVERSE TRANSCRIPTASE DOMAIN-CONTAINING PROTEIN-RELATED"/>
    <property type="match status" value="1"/>
</dbReference>
<organism evidence="2 3">
    <name type="scientific">Riccia sorocarpa</name>
    <dbReference type="NCBI Taxonomy" id="122646"/>
    <lineage>
        <taxon>Eukaryota</taxon>
        <taxon>Viridiplantae</taxon>
        <taxon>Streptophyta</taxon>
        <taxon>Embryophyta</taxon>
        <taxon>Marchantiophyta</taxon>
        <taxon>Marchantiopsida</taxon>
        <taxon>Marchantiidae</taxon>
        <taxon>Marchantiales</taxon>
        <taxon>Ricciaceae</taxon>
        <taxon>Riccia</taxon>
    </lineage>
</organism>